<organism evidence="2 3">
    <name type="scientific">Dyella kyungheensis</name>
    <dbReference type="NCBI Taxonomy" id="1242174"/>
    <lineage>
        <taxon>Bacteria</taxon>
        <taxon>Pseudomonadati</taxon>
        <taxon>Pseudomonadota</taxon>
        <taxon>Gammaproteobacteria</taxon>
        <taxon>Lysobacterales</taxon>
        <taxon>Rhodanobacteraceae</taxon>
        <taxon>Dyella</taxon>
    </lineage>
</organism>
<dbReference type="Proteomes" id="UP001430065">
    <property type="component" value="Unassembled WGS sequence"/>
</dbReference>
<dbReference type="EMBL" id="JADIKC010000014">
    <property type="protein sequence ID" value="MBM7123606.1"/>
    <property type="molecule type" value="Genomic_DNA"/>
</dbReference>
<dbReference type="InterPro" id="IPR018705">
    <property type="entry name" value="DUF2134_membrane"/>
</dbReference>
<feature type="domain" description="DUF2134" evidence="1">
    <location>
        <begin position="34"/>
        <end position="120"/>
    </location>
</feature>
<sequence>MMLGLITMLGLVEVGYLYWAKRDTQKVADLAALAGAQQLNACTSGNGNNTAATGNATTENGFTGQLSVNCGTWNPANGSSDHFAGTTGTPNAVKVVAQRSVLPIWGMAGKLPNVSAEAVASGLQPVAVFSIGSTLVDVSGKSPLGQLLTGIGLNIPEATLVGYNGLATATVTPSGLLNQLGVSVPANLDVGGVNQLLASSVQAHALIDVLNAVVNAAGQQQLLSANATLVNAVTAAVGTAPGKVTLGSSGSTSGLFAQITAPDSSVQTALNAQVNALQLISGAVGVATGQHALKGAVAVPNILGFSISSAFSVIEPPSIGIGGVGTSASTAQVRAFINVQFSTNNIPLLGTLVSSLAKTSISLNLPIAIDLVYAKATLNSLCTENSSPYHATFGVQSSVLKMCVGGISQSSAFSTAGSCDQIPAVSGAPLLNVTVAGATVASVVNPFVITGLPANGSGTLAAGESANIPSGGTPLDIGTTVTNVFNALTTALLNQTATSTPSSISTPLATDLWNNNAGAHTGLTPNLNQLSAALTQLSGTTTGLQSFLQNTGGQVGNILGSTLTLNVPGILTGTSNLLGGVVNLLGNVLTQTGCAAGFQNSCIAAIQTAMNGGTTSLPNSLVAVLGFVVQTLQGPLNQLGSQVLTPALRDILGIKLGVSTVSLQSLQCHGVQLVY</sequence>
<evidence type="ECO:0000259" key="1">
    <source>
        <dbReference type="Pfam" id="PF09977"/>
    </source>
</evidence>
<dbReference type="Pfam" id="PF09977">
    <property type="entry name" value="Tad_C"/>
    <property type="match status" value="1"/>
</dbReference>
<accession>A0ABS2JX64</accession>
<protein>
    <recommendedName>
        <fullName evidence="1">DUF2134 domain-containing protein</fullName>
    </recommendedName>
</protein>
<reference evidence="2 3" key="1">
    <citation type="submission" date="2020-10" db="EMBL/GenBank/DDBJ databases">
        <title>Phylogeny of dyella-like bacteria.</title>
        <authorList>
            <person name="Fu J."/>
        </authorList>
    </citation>
    <scope>NUCLEOTIDE SEQUENCE [LARGE SCALE GENOMIC DNA]</scope>
    <source>
        <strain evidence="2 3">THG-B117</strain>
    </source>
</reference>
<evidence type="ECO:0000313" key="3">
    <source>
        <dbReference type="Proteomes" id="UP001430065"/>
    </source>
</evidence>
<comment type="caution">
    <text evidence="2">The sequence shown here is derived from an EMBL/GenBank/DDBJ whole genome shotgun (WGS) entry which is preliminary data.</text>
</comment>
<proteinExistence type="predicted"/>
<name>A0ABS2JX64_9GAMM</name>
<keyword evidence="3" id="KW-1185">Reference proteome</keyword>
<gene>
    <name evidence="2" type="ORF">ISP20_20745</name>
</gene>
<evidence type="ECO:0000313" key="2">
    <source>
        <dbReference type="EMBL" id="MBM7123606.1"/>
    </source>
</evidence>